<organism evidence="2 3">
    <name type="scientific">Pseudonocardia sulfidoxydans NBRC 16205</name>
    <dbReference type="NCBI Taxonomy" id="1223511"/>
    <lineage>
        <taxon>Bacteria</taxon>
        <taxon>Bacillati</taxon>
        <taxon>Actinomycetota</taxon>
        <taxon>Actinomycetes</taxon>
        <taxon>Pseudonocardiales</taxon>
        <taxon>Pseudonocardiaceae</taxon>
        <taxon>Pseudonocardia</taxon>
    </lineage>
</organism>
<dbReference type="RefSeq" id="WP_147103917.1">
    <property type="nucleotide sequence ID" value="NZ_BJVJ01000009.1"/>
</dbReference>
<keyword evidence="1" id="KW-0472">Membrane</keyword>
<gene>
    <name evidence="2" type="ORF">PSU4_14690</name>
</gene>
<accession>A0A511DCI1</accession>
<keyword evidence="3" id="KW-1185">Reference proteome</keyword>
<evidence type="ECO:0000313" key="2">
    <source>
        <dbReference type="EMBL" id="GEL22515.1"/>
    </source>
</evidence>
<dbReference type="AlphaFoldDB" id="A0A511DCI1"/>
<feature type="transmembrane region" description="Helical" evidence="1">
    <location>
        <begin position="6"/>
        <end position="22"/>
    </location>
</feature>
<sequence>MIGALVIVVYVATGLLALYGLVRTAQGRHPGRDIRIGVGIVEALLVVQAVIAAYRVLGGGVTLPEQGTFLIYLVVSICVLPIGMQFAVTEPTTRWGGAVVTVAAIGTGVAVWRLAELWAAANV</sequence>
<feature type="transmembrane region" description="Helical" evidence="1">
    <location>
        <begin position="34"/>
        <end position="57"/>
    </location>
</feature>
<dbReference type="OrthoDB" id="3828660at2"/>
<keyword evidence="1" id="KW-1133">Transmembrane helix</keyword>
<feature type="transmembrane region" description="Helical" evidence="1">
    <location>
        <begin position="95"/>
        <end position="115"/>
    </location>
</feature>
<dbReference type="Proteomes" id="UP000321685">
    <property type="component" value="Unassembled WGS sequence"/>
</dbReference>
<dbReference type="EMBL" id="BJVJ01000009">
    <property type="protein sequence ID" value="GEL22515.1"/>
    <property type="molecule type" value="Genomic_DNA"/>
</dbReference>
<feature type="transmembrane region" description="Helical" evidence="1">
    <location>
        <begin position="69"/>
        <end position="88"/>
    </location>
</feature>
<comment type="caution">
    <text evidence="2">The sequence shown here is derived from an EMBL/GenBank/DDBJ whole genome shotgun (WGS) entry which is preliminary data.</text>
</comment>
<keyword evidence="1" id="KW-0812">Transmembrane</keyword>
<evidence type="ECO:0000256" key="1">
    <source>
        <dbReference type="SAM" id="Phobius"/>
    </source>
</evidence>
<name>A0A511DCI1_9PSEU</name>
<evidence type="ECO:0000313" key="3">
    <source>
        <dbReference type="Proteomes" id="UP000321685"/>
    </source>
</evidence>
<proteinExistence type="predicted"/>
<reference evidence="2 3" key="1">
    <citation type="submission" date="2019-07" db="EMBL/GenBank/DDBJ databases">
        <title>Whole genome shotgun sequence of Pseudonocardia sulfidoxydans NBRC 16205.</title>
        <authorList>
            <person name="Hosoyama A."/>
            <person name="Uohara A."/>
            <person name="Ohji S."/>
            <person name="Ichikawa N."/>
        </authorList>
    </citation>
    <scope>NUCLEOTIDE SEQUENCE [LARGE SCALE GENOMIC DNA]</scope>
    <source>
        <strain evidence="2 3">NBRC 16205</strain>
    </source>
</reference>
<protein>
    <submittedName>
        <fullName evidence="2">Uncharacterized protein</fullName>
    </submittedName>
</protein>